<dbReference type="GO" id="GO:0006974">
    <property type="term" value="P:DNA damage response"/>
    <property type="evidence" value="ECO:0007669"/>
    <property type="project" value="InterPro"/>
</dbReference>
<dbReference type="PANTHER" id="PTHR35761">
    <property type="entry name" value="ATR INTERACTING PROTEIN"/>
    <property type="match status" value="1"/>
</dbReference>
<proteinExistence type="predicted"/>
<evidence type="ECO:0000313" key="2">
    <source>
        <dbReference type="Proteomes" id="UP000634136"/>
    </source>
</evidence>
<dbReference type="OrthoDB" id="645074at2759"/>
<evidence type="ECO:0000313" key="1">
    <source>
        <dbReference type="EMBL" id="KAF7829171.1"/>
    </source>
</evidence>
<protein>
    <submittedName>
        <fullName evidence="1">Uncharacterized protein</fullName>
    </submittedName>
</protein>
<dbReference type="EMBL" id="JAAIUW010000006">
    <property type="protein sequence ID" value="KAF7829171.1"/>
    <property type="molecule type" value="Genomic_DNA"/>
</dbReference>
<dbReference type="Proteomes" id="UP000634136">
    <property type="component" value="Unassembled WGS sequence"/>
</dbReference>
<dbReference type="PANTHER" id="PTHR35761:SF1">
    <property type="entry name" value="PROTEIN SENSITIVE TO UV 2"/>
    <property type="match status" value="1"/>
</dbReference>
<reference evidence="1" key="1">
    <citation type="submission" date="2020-09" db="EMBL/GenBank/DDBJ databases">
        <title>Genome-Enabled Discovery of Anthraquinone Biosynthesis in Senna tora.</title>
        <authorList>
            <person name="Kang S.-H."/>
            <person name="Pandey R.P."/>
            <person name="Lee C.-M."/>
            <person name="Sim J.-S."/>
            <person name="Jeong J.-T."/>
            <person name="Choi B.-S."/>
            <person name="Jung M."/>
            <person name="Ginzburg D."/>
            <person name="Zhao K."/>
            <person name="Won S.Y."/>
            <person name="Oh T.-J."/>
            <person name="Yu Y."/>
            <person name="Kim N.-H."/>
            <person name="Lee O.R."/>
            <person name="Lee T.-H."/>
            <person name="Bashyal P."/>
            <person name="Kim T.-S."/>
            <person name="Lee W.-H."/>
            <person name="Kawkins C."/>
            <person name="Kim C.-K."/>
            <person name="Kim J.S."/>
            <person name="Ahn B.O."/>
            <person name="Rhee S.Y."/>
            <person name="Sohng J.K."/>
        </authorList>
    </citation>
    <scope>NUCLEOTIDE SEQUENCE</scope>
    <source>
        <tissue evidence="1">Leaf</tissue>
    </source>
</reference>
<gene>
    <name evidence="1" type="ORF">G2W53_020335</name>
</gene>
<accession>A0A834TYU9</accession>
<keyword evidence="2" id="KW-1185">Reference proteome</keyword>
<sequence>MKMTEENVIAEAVCIMIVILLRSNPFVDRERFDQKVAFETTSQLLKKDAGLRVKNHALRLLHLLLNCPKLLVTFCCGCKEGECTSAMDDKASASDSSKFNIILQGLADCVASHGSGLQELKLRRNAILVLAFLASSGNPGFEIIVGHRLPRGVNYLMLILQVLVSEIDQETKACEELPEIFQERTFLIREILILLNRLVSSPSYSATVLPVLTNTRDMASLTIDVANRFSRKGETRDWPDGMVKHTRETEIVDLGRVFKKRVFTYLGDDF</sequence>
<comment type="caution">
    <text evidence="1">The sequence shown here is derived from an EMBL/GenBank/DDBJ whole genome shotgun (WGS) entry which is preliminary data.</text>
</comment>
<dbReference type="AlphaFoldDB" id="A0A834TYU9"/>
<dbReference type="InterPro" id="IPR044952">
    <property type="entry name" value="SUV2"/>
</dbReference>
<name>A0A834TYU9_9FABA</name>
<organism evidence="1 2">
    <name type="scientific">Senna tora</name>
    <dbReference type="NCBI Taxonomy" id="362788"/>
    <lineage>
        <taxon>Eukaryota</taxon>
        <taxon>Viridiplantae</taxon>
        <taxon>Streptophyta</taxon>
        <taxon>Embryophyta</taxon>
        <taxon>Tracheophyta</taxon>
        <taxon>Spermatophyta</taxon>
        <taxon>Magnoliopsida</taxon>
        <taxon>eudicotyledons</taxon>
        <taxon>Gunneridae</taxon>
        <taxon>Pentapetalae</taxon>
        <taxon>rosids</taxon>
        <taxon>fabids</taxon>
        <taxon>Fabales</taxon>
        <taxon>Fabaceae</taxon>
        <taxon>Caesalpinioideae</taxon>
        <taxon>Cassia clade</taxon>
        <taxon>Senna</taxon>
    </lineage>
</organism>